<accession>N4UL01</accession>
<evidence type="ECO:0000259" key="1">
    <source>
        <dbReference type="Pfam" id="PF06985"/>
    </source>
</evidence>
<protein>
    <recommendedName>
        <fullName evidence="1">Heterokaryon incompatibility domain-containing protein</fullName>
    </recommendedName>
</protein>
<dbReference type="PANTHER" id="PTHR33112:SF1">
    <property type="entry name" value="HETEROKARYON INCOMPATIBILITY DOMAIN-CONTAINING PROTEIN"/>
    <property type="match status" value="1"/>
</dbReference>
<dbReference type="VEuPathDB" id="FungiDB:FOC1_g10003023"/>
<dbReference type="Proteomes" id="UP000016928">
    <property type="component" value="Unassembled WGS sequence"/>
</dbReference>
<feature type="domain" description="Heterokaryon incompatibility" evidence="1">
    <location>
        <begin position="31"/>
        <end position="104"/>
    </location>
</feature>
<proteinExistence type="predicted"/>
<dbReference type="STRING" id="1229664.N4UL01"/>
<organism evidence="2 3">
    <name type="scientific">Fusarium oxysporum f. sp. cubense (strain race 1)</name>
    <name type="common">Panama disease fungus</name>
    <dbReference type="NCBI Taxonomy" id="1229664"/>
    <lineage>
        <taxon>Eukaryota</taxon>
        <taxon>Fungi</taxon>
        <taxon>Dikarya</taxon>
        <taxon>Ascomycota</taxon>
        <taxon>Pezizomycotina</taxon>
        <taxon>Sordariomycetes</taxon>
        <taxon>Hypocreomycetidae</taxon>
        <taxon>Hypocreales</taxon>
        <taxon>Nectriaceae</taxon>
        <taxon>Fusarium</taxon>
        <taxon>Fusarium oxysporum species complex</taxon>
    </lineage>
</organism>
<evidence type="ECO:0000313" key="3">
    <source>
        <dbReference type="Proteomes" id="UP000016928"/>
    </source>
</evidence>
<dbReference type="AlphaFoldDB" id="N4UL01"/>
<dbReference type="EMBL" id="KB729949">
    <property type="protein sequence ID" value="ENH75884.1"/>
    <property type="molecule type" value="Genomic_DNA"/>
</dbReference>
<dbReference type="HOGENOM" id="CLU_2184009_0_0_1"/>
<reference evidence="3" key="2">
    <citation type="journal article" date="2014" name="PLoS ONE">
        <title>Genome and Transcriptome Analysis of the Fungal Pathogen Fusarium oxysporum f. sp. cubense Causing Banana Vascular Wilt Disease.</title>
        <authorList>
            <person name="Guo L."/>
            <person name="Han L."/>
            <person name="Yang L."/>
            <person name="Zeng H."/>
            <person name="Fan D."/>
            <person name="Zhu Y."/>
            <person name="Feng Y."/>
            <person name="Wang G."/>
            <person name="Peng C."/>
            <person name="Jiang X."/>
            <person name="Zhou D."/>
            <person name="Ni P."/>
            <person name="Liang C."/>
            <person name="Liu L."/>
            <person name="Wang J."/>
            <person name="Mao C."/>
            <person name="Fang X."/>
            <person name="Peng M."/>
            <person name="Huang J."/>
        </authorList>
    </citation>
    <scope>NUCLEOTIDE SEQUENCE [LARGE SCALE GENOMIC DNA]</scope>
    <source>
        <strain evidence="3">race 1</strain>
    </source>
</reference>
<name>N4UL01_FUSC1</name>
<evidence type="ECO:0000313" key="2">
    <source>
        <dbReference type="EMBL" id="ENH75884.1"/>
    </source>
</evidence>
<gene>
    <name evidence="2" type="ORF">FOC1_g10003023</name>
</gene>
<dbReference type="InterPro" id="IPR010730">
    <property type="entry name" value="HET"/>
</dbReference>
<sequence>MLTANPLQIAKFRLLDCKTKAVMEVTDFVEYVALSYVWGSSSNLPEGHLHVLSKAVIRDAMHVAIQLGFQYIWVDQLCIDQTNTENMSCKLGQMNTICTFSKTVMNIRF</sequence>
<reference evidence="3" key="1">
    <citation type="submission" date="2012-09" db="EMBL/GenBank/DDBJ databases">
        <title>Genome sequencing and comparative transcriptomics of race 1 and race 4 of banana pathogen: Fusarium oxysporum f. sp. cubense.</title>
        <authorList>
            <person name="Fang X."/>
            <person name="Huang J."/>
        </authorList>
    </citation>
    <scope>NUCLEOTIDE SEQUENCE [LARGE SCALE GENOMIC DNA]</scope>
    <source>
        <strain evidence="3">race 1</strain>
    </source>
</reference>
<dbReference type="Pfam" id="PF06985">
    <property type="entry name" value="HET"/>
    <property type="match status" value="1"/>
</dbReference>
<dbReference type="PANTHER" id="PTHR33112">
    <property type="entry name" value="DOMAIN PROTEIN, PUTATIVE-RELATED"/>
    <property type="match status" value="1"/>
</dbReference>